<protein>
    <submittedName>
        <fullName evidence="1">Uncharacterized protein</fullName>
    </submittedName>
</protein>
<organism evidence="1 2">
    <name type="scientific">Sorangium cellulosum So0157-2</name>
    <dbReference type="NCBI Taxonomy" id="1254432"/>
    <lineage>
        <taxon>Bacteria</taxon>
        <taxon>Pseudomonadati</taxon>
        <taxon>Myxococcota</taxon>
        <taxon>Polyangia</taxon>
        <taxon>Polyangiales</taxon>
        <taxon>Polyangiaceae</taxon>
        <taxon>Sorangium</taxon>
    </lineage>
</organism>
<dbReference type="AlphaFoldDB" id="S4YB91"/>
<dbReference type="KEGG" id="scu:SCE1572_39485"/>
<dbReference type="EMBL" id="CP003969">
    <property type="protein sequence ID" value="AGP40053.1"/>
    <property type="molecule type" value="Genomic_DNA"/>
</dbReference>
<evidence type="ECO:0000313" key="2">
    <source>
        <dbReference type="Proteomes" id="UP000014803"/>
    </source>
</evidence>
<name>S4YB91_SORCE</name>
<dbReference type="HOGENOM" id="CLU_3122749_0_0_7"/>
<gene>
    <name evidence="1" type="ORF">SCE1572_39485</name>
</gene>
<accession>S4YB91</accession>
<proteinExistence type="predicted"/>
<sequence>MPDIRPATELGIHMLRVGIPAHKLMPSFRFHSMSKPAIVIRGVVIGSRSA</sequence>
<evidence type="ECO:0000313" key="1">
    <source>
        <dbReference type="EMBL" id="AGP40053.1"/>
    </source>
</evidence>
<dbReference type="Proteomes" id="UP000014803">
    <property type="component" value="Chromosome"/>
</dbReference>
<reference evidence="1 2" key="1">
    <citation type="journal article" date="2013" name="Sci. Rep.">
        <title>Extraordinary expansion of a Sorangium cellulosum genome from an alkaline milieu.</title>
        <authorList>
            <person name="Han K."/>
            <person name="Li Z.F."/>
            <person name="Peng R."/>
            <person name="Zhu L.P."/>
            <person name="Zhou T."/>
            <person name="Wang L.G."/>
            <person name="Li S.G."/>
            <person name="Zhang X.B."/>
            <person name="Hu W."/>
            <person name="Wu Z.H."/>
            <person name="Qin N."/>
            <person name="Li Y.Z."/>
        </authorList>
    </citation>
    <scope>NUCLEOTIDE SEQUENCE [LARGE SCALE GENOMIC DNA]</scope>
    <source>
        <strain evidence="1 2">So0157-2</strain>
    </source>
</reference>